<evidence type="ECO:0000313" key="3">
    <source>
        <dbReference type="EMBL" id="MDQ0392805.1"/>
    </source>
</evidence>
<feature type="domain" description="Hydantoinase/oxoprolinase N-terminal" evidence="2">
    <location>
        <begin position="17"/>
        <end position="192"/>
    </location>
</feature>
<dbReference type="InterPro" id="IPR045079">
    <property type="entry name" value="Oxoprolinase-like"/>
</dbReference>
<dbReference type="PANTHER" id="PTHR11365:SF23">
    <property type="entry name" value="HYPOTHETICAL 5-OXOPROLINASE (EUROFUNG)-RELATED"/>
    <property type="match status" value="1"/>
</dbReference>
<proteinExistence type="predicted"/>
<dbReference type="InterPro" id="IPR002821">
    <property type="entry name" value="Hydantoinase_A"/>
</dbReference>
<evidence type="ECO:0000259" key="2">
    <source>
        <dbReference type="Pfam" id="PF05378"/>
    </source>
</evidence>
<dbReference type="GO" id="GO:0047423">
    <property type="term" value="F:N-methylhydantoinase (ATP-hydrolyzing) activity"/>
    <property type="evidence" value="ECO:0007669"/>
    <property type="project" value="UniProtKB-EC"/>
</dbReference>
<accession>A0ABU0FFI1</accession>
<dbReference type="EC" id="3.5.2.14" evidence="3"/>
<keyword evidence="4" id="KW-1185">Reference proteome</keyword>
<dbReference type="RefSeq" id="WP_307427266.1">
    <property type="nucleotide sequence ID" value="NZ_JAUSVK010000001.1"/>
</dbReference>
<feature type="domain" description="Hydantoinase A/oxoprolinase" evidence="1">
    <location>
        <begin position="212"/>
        <end position="494"/>
    </location>
</feature>
<reference evidence="3 4" key="1">
    <citation type="submission" date="2023-07" db="EMBL/GenBank/DDBJ databases">
        <title>Genomic Encyclopedia of Type Strains, Phase IV (KMG-IV): sequencing the most valuable type-strain genomes for metagenomic binning, comparative biology and taxonomic classification.</title>
        <authorList>
            <person name="Goeker M."/>
        </authorList>
    </citation>
    <scope>NUCLEOTIDE SEQUENCE [LARGE SCALE GENOMIC DNA]</scope>
    <source>
        <strain evidence="3 4">DSM 5896</strain>
    </source>
</reference>
<dbReference type="EMBL" id="JAUSVK010000001">
    <property type="protein sequence ID" value="MDQ0392805.1"/>
    <property type="molecule type" value="Genomic_DNA"/>
</dbReference>
<sequence length="692" mass="72089">MSSVPGTATPSRRLRAAVDVGGTFIDVVLADQHSGRARIAKVLHRSGNQGEDIGEALARLAASFEAGLGDVDSLVIGTTVVTNALLEGALARTALVTTEGFRDVIEIARMTRPASYDLHRRRPPPIVPPERRFAVRERLAHDGEVLVPLDEHGVARIASTLRGLGVEAIAVCLLYSFVDPSHERRVAAAVQDLGAFVSVSSEVLPVFREYERTVATVINAATAPVMGRFLDGLASLSDRGLARTYIMGSGGGCLTLPEARRFPIKCAMSGPAGGVVGAARFAAEHGIDGLITLDVGGTSSDVAMLSGGQVPFTEERAIAGYPIAVPSVEVETVGAGGGSIAFIDATGLLKVGPRSAGASPGPACYGRGGTEPTVTDAHVALNRLGSDGMLAGSFALDRGAAVAAIERVVAGPLGLGWARAAQGILAVTTANMVRAVRAMSVGRGYDPRTMTLLAFGGAGPLHALDVARALDIPRVIVPPGAGVWSAYGILSVDIQYATQRTWLRILEGGIADALHETVEAMAAELEERAVGDGLGRSTLARHCMLDLRVKGQSHHLAIPLLSAGPEGISAAVAGFHAEHRRRYGHAFPDLPLELVNIRLSVSSPRPGLEATIEGSRTAIASHQRPVWFASSPEPLLCPVHMRESLPPGAVVAGPAVVELYDTTIVLDPGDRLETRAGSQALFIDVAGAARER</sequence>
<evidence type="ECO:0000259" key="1">
    <source>
        <dbReference type="Pfam" id="PF01968"/>
    </source>
</evidence>
<gene>
    <name evidence="3" type="ORF">J3R73_002597</name>
</gene>
<evidence type="ECO:0000313" key="4">
    <source>
        <dbReference type="Proteomes" id="UP001237448"/>
    </source>
</evidence>
<keyword evidence="3" id="KW-0378">Hydrolase</keyword>
<comment type="caution">
    <text evidence="3">The sequence shown here is derived from an EMBL/GenBank/DDBJ whole genome shotgun (WGS) entry which is preliminary data.</text>
</comment>
<protein>
    <submittedName>
        <fullName evidence="3">N-methylhydantoinase A</fullName>
        <ecNumber evidence="3">3.5.2.14</ecNumber>
    </submittedName>
</protein>
<dbReference type="Pfam" id="PF05378">
    <property type="entry name" value="Hydant_A_N"/>
    <property type="match status" value="1"/>
</dbReference>
<dbReference type="PANTHER" id="PTHR11365">
    <property type="entry name" value="5-OXOPROLINASE RELATED"/>
    <property type="match status" value="1"/>
</dbReference>
<dbReference type="Pfam" id="PF01968">
    <property type="entry name" value="Hydantoinase_A"/>
    <property type="match status" value="1"/>
</dbReference>
<dbReference type="Proteomes" id="UP001237448">
    <property type="component" value="Unassembled WGS sequence"/>
</dbReference>
<name>A0ABU0FFI1_9HYPH</name>
<dbReference type="InterPro" id="IPR008040">
    <property type="entry name" value="Hydant_A_N"/>
</dbReference>
<organism evidence="3 4">
    <name type="scientific">Labrys monachus</name>
    <dbReference type="NCBI Taxonomy" id="217067"/>
    <lineage>
        <taxon>Bacteria</taxon>
        <taxon>Pseudomonadati</taxon>
        <taxon>Pseudomonadota</taxon>
        <taxon>Alphaproteobacteria</taxon>
        <taxon>Hyphomicrobiales</taxon>
        <taxon>Xanthobacteraceae</taxon>
        <taxon>Labrys</taxon>
    </lineage>
</organism>